<evidence type="ECO:0000259" key="8">
    <source>
        <dbReference type="Pfam" id="PF22600"/>
    </source>
</evidence>
<keyword evidence="5" id="KW-0460">Magnesium</keyword>
<organism evidence="9 10">
    <name type="scientific">Trichuris muris</name>
    <name type="common">Mouse whipworm</name>
    <dbReference type="NCBI Taxonomy" id="70415"/>
    <lineage>
        <taxon>Eukaryota</taxon>
        <taxon>Metazoa</taxon>
        <taxon>Ecdysozoa</taxon>
        <taxon>Nematoda</taxon>
        <taxon>Enoplea</taxon>
        <taxon>Dorylaimia</taxon>
        <taxon>Trichinellida</taxon>
        <taxon>Trichuridae</taxon>
        <taxon>Trichuris</taxon>
    </lineage>
</organism>
<evidence type="ECO:0000256" key="6">
    <source>
        <dbReference type="SAM" id="MobiDB-lite"/>
    </source>
</evidence>
<evidence type="ECO:0000259" key="7">
    <source>
        <dbReference type="Pfam" id="PF03828"/>
    </source>
</evidence>
<keyword evidence="9" id="KW-1185">Reference proteome</keyword>
<dbReference type="GO" id="GO:0031123">
    <property type="term" value="P:RNA 3'-end processing"/>
    <property type="evidence" value="ECO:0007669"/>
    <property type="project" value="TreeGrafter"/>
</dbReference>
<reference evidence="10" key="1">
    <citation type="submission" date="2019-12" db="UniProtKB">
        <authorList>
            <consortium name="WormBaseParasite"/>
        </authorList>
    </citation>
    <scope>IDENTIFICATION</scope>
</reference>
<dbReference type="Pfam" id="PF03828">
    <property type="entry name" value="PAP_assoc"/>
    <property type="match status" value="1"/>
</dbReference>
<comment type="cofactor">
    <cofactor evidence="2">
        <name>Mg(2+)</name>
        <dbReference type="ChEBI" id="CHEBI:18420"/>
    </cofactor>
</comment>
<dbReference type="AlphaFoldDB" id="A0A5S6QNY8"/>
<dbReference type="Gene3D" id="3.30.460.10">
    <property type="entry name" value="Beta Polymerase, domain 2"/>
    <property type="match status" value="1"/>
</dbReference>
<dbReference type="GO" id="GO:0046872">
    <property type="term" value="F:metal ion binding"/>
    <property type="evidence" value="ECO:0007669"/>
    <property type="project" value="UniProtKB-KW"/>
</dbReference>
<keyword evidence="3" id="KW-0808">Transferase</keyword>
<dbReference type="InterPro" id="IPR043519">
    <property type="entry name" value="NT_sf"/>
</dbReference>
<evidence type="ECO:0000313" key="9">
    <source>
        <dbReference type="Proteomes" id="UP000046395"/>
    </source>
</evidence>
<evidence type="ECO:0000313" key="10">
    <source>
        <dbReference type="WBParaSite" id="TMUE_2000009066.1"/>
    </source>
</evidence>
<evidence type="ECO:0000256" key="1">
    <source>
        <dbReference type="ARBA" id="ARBA00001936"/>
    </source>
</evidence>
<dbReference type="Proteomes" id="UP000046395">
    <property type="component" value="Unassembled WGS sequence"/>
</dbReference>
<evidence type="ECO:0000256" key="4">
    <source>
        <dbReference type="ARBA" id="ARBA00022723"/>
    </source>
</evidence>
<name>A0A5S6QNY8_TRIMR</name>
<dbReference type="InterPro" id="IPR002058">
    <property type="entry name" value="PAP_assoc"/>
</dbReference>
<comment type="cofactor">
    <cofactor evidence="1">
        <name>Mn(2+)</name>
        <dbReference type="ChEBI" id="CHEBI:29035"/>
    </cofactor>
</comment>
<evidence type="ECO:0000256" key="3">
    <source>
        <dbReference type="ARBA" id="ARBA00022679"/>
    </source>
</evidence>
<dbReference type="PANTHER" id="PTHR12271:SF117">
    <property type="entry name" value="PAP-ASSOCIATED DOMAIN-CONTAINING PROTEIN"/>
    <property type="match status" value="1"/>
</dbReference>
<evidence type="ECO:0000256" key="5">
    <source>
        <dbReference type="ARBA" id="ARBA00022842"/>
    </source>
</evidence>
<dbReference type="STRING" id="70415.A0A5S6QNY8"/>
<dbReference type="InterPro" id="IPR054708">
    <property type="entry name" value="MTPAP-like_central"/>
</dbReference>
<dbReference type="WBParaSite" id="TMUE_2000009066.1">
    <property type="protein sequence ID" value="TMUE_2000009066.1"/>
    <property type="gene ID" value="WBGene00293960"/>
</dbReference>
<dbReference type="CDD" id="cd05402">
    <property type="entry name" value="NT_PAP_TUTase"/>
    <property type="match status" value="1"/>
</dbReference>
<dbReference type="GO" id="GO:1990817">
    <property type="term" value="F:poly(A) RNA polymerase activity"/>
    <property type="evidence" value="ECO:0007669"/>
    <property type="project" value="TreeGrafter"/>
</dbReference>
<evidence type="ECO:0000256" key="2">
    <source>
        <dbReference type="ARBA" id="ARBA00001946"/>
    </source>
</evidence>
<dbReference type="SUPFAM" id="SSF81631">
    <property type="entry name" value="PAP/OAS1 substrate-binding domain"/>
    <property type="match status" value="1"/>
</dbReference>
<dbReference type="Gene3D" id="1.10.1410.10">
    <property type="match status" value="1"/>
</dbReference>
<proteinExistence type="predicted"/>
<dbReference type="PANTHER" id="PTHR12271">
    <property type="entry name" value="POLY A POLYMERASE CID PAP -RELATED"/>
    <property type="match status" value="1"/>
</dbReference>
<dbReference type="Pfam" id="PF22600">
    <property type="entry name" value="MTPAP-like_central"/>
    <property type="match status" value="1"/>
</dbReference>
<feature type="compositionally biased region" description="Polar residues" evidence="6">
    <location>
        <begin position="91"/>
        <end position="101"/>
    </location>
</feature>
<feature type="domain" description="Poly(A) RNA polymerase mitochondrial-like central palm" evidence="8">
    <location>
        <begin position="195"/>
        <end position="335"/>
    </location>
</feature>
<sequence>MKDWLESNGIEYRCSRRYLREKCVYKCCISVGFFDITVSSTAVQWKMAKKKASFRVCARLLALNALAFSEVPGKFHKICKAFVTHYSRKLSNGKNDSSASPKNELRQVAQTGPAPPGIDISAHCSSDRNDQAIIDLTMEASDNVIDLTGSGSQNVEEKVFSSIHSTFLRNMCPSAANSEPSELRPFINRDPLVVEIITFYKRAVQPRFVLMEKLRAVQCLQEYIWQHPRIAAEAFVVGSTANGLGNRHCDVDLCLVPNSEKSDEACDRNAALKALRYLSRFLRKPNSPVCKTKIIPARVPIIRCQFRWPWNYAVDINWNNLHGIYNTHLLHYYAQADQRFPMLYMIIHHWACELGVCDSLNGYLSSYSWALLLIHFLQCGTRPHPPVLPCLQLMYQSKFSSEQALEDLVFFQALQPAIKSTNRQSVGELLMNFFYYYGSFDFSRLMISVRLGSALPKVDPAAPIYIEEPYDRMNTARSLNHEIRFLVFRDYLRKAYLNLRTSRNLSSMYCMV</sequence>
<accession>A0A5S6QNY8</accession>
<keyword evidence="4" id="KW-0479">Metal-binding</keyword>
<feature type="domain" description="PAP-associated" evidence="7">
    <location>
        <begin position="425"/>
        <end position="473"/>
    </location>
</feature>
<dbReference type="SUPFAM" id="SSF81301">
    <property type="entry name" value="Nucleotidyltransferase"/>
    <property type="match status" value="1"/>
</dbReference>
<feature type="region of interest" description="Disordered" evidence="6">
    <location>
        <begin position="91"/>
        <end position="121"/>
    </location>
</feature>
<protein>
    <submittedName>
        <fullName evidence="10">PAP-associated domain-containing protein</fullName>
    </submittedName>
</protein>